<proteinExistence type="predicted"/>
<accession>A0A9N7UFE3</accession>
<feature type="compositionally biased region" description="Basic and acidic residues" evidence="1">
    <location>
        <begin position="177"/>
        <end position="196"/>
    </location>
</feature>
<feature type="compositionally biased region" description="Basic and acidic residues" evidence="1">
    <location>
        <begin position="1"/>
        <end position="40"/>
    </location>
</feature>
<organism evidence="2 3">
    <name type="scientific">Pleuronectes platessa</name>
    <name type="common">European plaice</name>
    <dbReference type="NCBI Taxonomy" id="8262"/>
    <lineage>
        <taxon>Eukaryota</taxon>
        <taxon>Metazoa</taxon>
        <taxon>Chordata</taxon>
        <taxon>Craniata</taxon>
        <taxon>Vertebrata</taxon>
        <taxon>Euteleostomi</taxon>
        <taxon>Actinopterygii</taxon>
        <taxon>Neopterygii</taxon>
        <taxon>Teleostei</taxon>
        <taxon>Neoteleostei</taxon>
        <taxon>Acanthomorphata</taxon>
        <taxon>Carangaria</taxon>
        <taxon>Pleuronectiformes</taxon>
        <taxon>Pleuronectoidei</taxon>
        <taxon>Pleuronectidae</taxon>
        <taxon>Pleuronectes</taxon>
    </lineage>
</organism>
<reference evidence="2" key="1">
    <citation type="submission" date="2020-03" db="EMBL/GenBank/DDBJ databases">
        <authorList>
            <person name="Weist P."/>
        </authorList>
    </citation>
    <scope>NUCLEOTIDE SEQUENCE</scope>
</reference>
<gene>
    <name evidence="2" type="ORF">PLEPLA_LOCUS19000</name>
</gene>
<evidence type="ECO:0000256" key="1">
    <source>
        <dbReference type="SAM" id="MobiDB-lite"/>
    </source>
</evidence>
<feature type="region of interest" description="Disordered" evidence="1">
    <location>
        <begin position="175"/>
        <end position="196"/>
    </location>
</feature>
<comment type="caution">
    <text evidence="2">The sequence shown here is derived from an EMBL/GenBank/DDBJ whole genome shotgun (WGS) entry which is preliminary data.</text>
</comment>
<dbReference type="EMBL" id="CADEAL010001296">
    <property type="protein sequence ID" value="CAB1431004.1"/>
    <property type="molecule type" value="Genomic_DNA"/>
</dbReference>
<evidence type="ECO:0000313" key="2">
    <source>
        <dbReference type="EMBL" id="CAB1431004.1"/>
    </source>
</evidence>
<name>A0A9N7UFE3_PLEPL</name>
<protein>
    <submittedName>
        <fullName evidence="2">Uncharacterized protein</fullName>
    </submittedName>
</protein>
<dbReference type="Proteomes" id="UP001153269">
    <property type="component" value="Unassembled WGS sequence"/>
</dbReference>
<dbReference type="AlphaFoldDB" id="A0A9N7UFE3"/>
<sequence length="345" mass="38002">MKKKEGARCDKHSDEDEAEGREGGGENERLCQAEDGENKEKRRRRREKAWCNWSSAAGTWKLDVMSGELVRAVDPCEGSGGNYREEMHSAAASLSTAERNQENFWRWADRAPDKRKTSGAVRKRLKELRHQHLVTIPFDKHVTCSESQAARPRAPSGGDALITEFTSSHFTDSFTVRGRDASGRSEGGRGGGEEEVKSVSVARGFDSLSSPGHDFTVRRVCRAATFGSMSFNVPEVHHGNTLVTSAAATSVVNGAAPASRRSSLLVFTPRDEEELLRYNISILMARLRCTDVTVISDIVFSRSAAQGDDPPKRLAGHQQVLGDTLSHVQRTELRFSSANSEVEVR</sequence>
<feature type="region of interest" description="Disordered" evidence="1">
    <location>
        <begin position="1"/>
        <end position="49"/>
    </location>
</feature>
<evidence type="ECO:0000313" key="3">
    <source>
        <dbReference type="Proteomes" id="UP001153269"/>
    </source>
</evidence>
<keyword evidence="3" id="KW-1185">Reference proteome</keyword>